<comment type="caution">
    <text evidence="1">The sequence shown here is derived from an EMBL/GenBank/DDBJ whole genome shotgun (WGS) entry which is preliminary data.</text>
</comment>
<sequence length="989" mass="108480">MEEIQQVQEGVGREEGLRTHLSDWPPTAAAQTGVGVKKGTAELTSAAAAANGSLNSTEDRSRSPVAAAAAAEQVSAQIASQTLWESNVLESIIPSGFYSMVPSKSFKASCRTIPTLEELEQLGAEAAGSDVLLVDTHKDKTLANLEEFAKVLVNGLRGNVALAIKKIAELVSNFYGGPLFETGATKVSGDECLGSGDGCHIQLLGGVKTGLCRPRAILFKFLGDCVGIQSRLQMGLQLEAVPSSSLICANPNKHLSNIVAINGIELLVDVMRHPGYLRPFSRKALVMYHMAGAGDSDSGDYDSCDSPLTPNSPLFDFSDNLDTESLEQDVDDAHLMQARRGMISSVVTHPVHPNAVPLHPMAIGGKLSPSQSEPDLANPTRWRSQRRIHDEPSADLRNLESEPVPLRPMTEGLHSSTSSSEHPPTHLKKFQRVLSEGRMIPSPEHPVSRPRAPSMLSGSRRHGAEYFSVSRLSCRQVGTKTHMCDTPAGTDASLIDRRNSVCSPDDPPQNPNVAGKPSPIFRRRAACSFNNRTRDNGRHGRALSFDLKTEGREVDFVQYLGDTTMLSRANFSYQAELQRPMKPSATPKITDGFRSTANDAPKQEHVGKEQDLTRARLDSEYLTTDWKLQRREIPRKSTGLDIINTEPKQGGRNQGPTVNGLRSNSGRLSGTIPQEFRNVLEGSQAGGLSDESSSVTTTTNGAASWSLTEHSHSLLNQPLMPYSEWTIDFSELRIGVRVGIGSFGEVFRGIWRGTEVAIKVMLEQDLNFENTQDFCNEISILSRLRHPNVILFLGACTKPPHLSMVTEYMHIGSLYRLIHFSGQGKGLSWRRRLKMLRDICRGMMCVQRMKIIHRDLKSANCLVDKHWSVKICDFGLSTIVMDSAVCNPTAVGTPEWTAPELLRNELVTDKCDVFSFGVIIWELATLKRPWEGVKPMEVADAVAHHGARLEIPGGLIGTLIADCWQEVPAARPSYEEILTRLHECEFLQS</sequence>
<accession>A0ACB8HMA7</accession>
<evidence type="ECO:0000313" key="2">
    <source>
        <dbReference type="Proteomes" id="UP000828922"/>
    </source>
</evidence>
<organism evidence="1 2">
    <name type="scientific">Sphagnum magellanicum</name>
    <dbReference type="NCBI Taxonomy" id="128215"/>
    <lineage>
        <taxon>Eukaryota</taxon>
        <taxon>Viridiplantae</taxon>
        <taxon>Streptophyta</taxon>
        <taxon>Embryophyta</taxon>
        <taxon>Bryophyta</taxon>
        <taxon>Sphagnophytina</taxon>
        <taxon>Sphagnopsida</taxon>
        <taxon>Sphagnales</taxon>
        <taxon>Sphagnaceae</taxon>
        <taxon>Sphagnum</taxon>
    </lineage>
</organism>
<protein>
    <submittedName>
        <fullName evidence="1">Uncharacterized protein</fullName>
    </submittedName>
</protein>
<evidence type="ECO:0000313" key="1">
    <source>
        <dbReference type="EMBL" id="KAH9557353.1"/>
    </source>
</evidence>
<reference evidence="2" key="1">
    <citation type="journal article" date="2022" name="New Phytol.">
        <title>Phylogenomic structure and speciation in an emerging model: the Sphagnum magellanicum complex (Bryophyta).</title>
        <authorList>
            <person name="Shaw A.J."/>
            <person name="Piatkowski B."/>
            <person name="Duffy A.M."/>
            <person name="Aguero B."/>
            <person name="Imwattana K."/>
            <person name="Nieto-Lugilde M."/>
            <person name="Healey A."/>
            <person name="Weston D.J."/>
            <person name="Patel M.N."/>
            <person name="Schmutz J."/>
            <person name="Grimwood J."/>
            <person name="Yavitt J.B."/>
            <person name="Hassel K."/>
            <person name="Stenoien H.K."/>
            <person name="Flatberg K.I."/>
            <person name="Bickford C.P."/>
            <person name="Hicks K.A."/>
        </authorList>
    </citation>
    <scope>NUCLEOTIDE SEQUENCE [LARGE SCALE GENOMIC DNA]</scope>
</reference>
<keyword evidence="2" id="KW-1185">Reference proteome</keyword>
<dbReference type="Proteomes" id="UP000828922">
    <property type="component" value="Linkage Group LG07"/>
</dbReference>
<dbReference type="EMBL" id="CM038913">
    <property type="protein sequence ID" value="KAH9557353.1"/>
    <property type="molecule type" value="Genomic_DNA"/>
</dbReference>
<gene>
    <name evidence="1" type="ORF">CY35_07G081500</name>
</gene>
<proteinExistence type="predicted"/>
<name>A0ACB8HMA7_9BRYO</name>